<name>Q2Y557_NITMU</name>
<reference evidence="1" key="2">
    <citation type="submission" date="2005-08" db="EMBL/GenBank/DDBJ databases">
        <title>Complete sequence of Plasmid 3 of Nitrosospira multiformis ATCC 25196.</title>
        <authorList>
            <consortium name="US DOE Joint Genome Institute"/>
            <person name="Copeland A."/>
            <person name="Lucas S."/>
            <person name="Lapidus A."/>
            <person name="Barry K."/>
            <person name="Detter J.C."/>
            <person name="Glavina T."/>
            <person name="Hammon N."/>
            <person name="Israni S."/>
            <person name="Pitluck S."/>
            <person name="Chain P."/>
            <person name="Malfatti S."/>
            <person name="Shin M."/>
            <person name="Vergez L."/>
            <person name="Schmutz J."/>
            <person name="Larimer F."/>
            <person name="Land M."/>
            <person name="Hauser L."/>
            <person name="Kyrpides N."/>
            <person name="Lykidis A."/>
            <person name="Richardson P."/>
        </authorList>
    </citation>
    <scope>NUCLEOTIDE SEQUENCE</scope>
    <source>
        <strain evidence="1">ATCC 25196</strain>
        <plasmid evidence="1">3</plasmid>
    </source>
</reference>
<dbReference type="OrthoDB" id="826539at2"/>
<sequence>MATKHEVKCINKTDRPNPHERIRAIGGVNADGTNWKLSQQDAIRGIEDGKWSFYVSVRGQIVNVIIGISRYGNKYLKTEADGEQPNNLLSLYECA</sequence>
<protein>
    <recommendedName>
        <fullName evidence="5">DUF3892 domain-containing protein</fullName>
    </recommendedName>
</protein>
<evidence type="ECO:0000313" key="1">
    <source>
        <dbReference type="EMBL" id="ABB76110.1"/>
    </source>
</evidence>
<evidence type="ECO:0000313" key="2">
    <source>
        <dbReference type="EMBL" id="SEG18266.1"/>
    </source>
</evidence>
<dbReference type="AlphaFoldDB" id="Q2Y557"/>
<dbReference type="Proteomes" id="UP000002718">
    <property type="component" value="Plasmid 3"/>
</dbReference>
<dbReference type="KEGG" id="nmu:Nmul_D2823"/>
<geneLocation type="plasmid" evidence="1">
    <name>3</name>
</geneLocation>
<evidence type="ECO:0000313" key="4">
    <source>
        <dbReference type="Proteomes" id="UP000236751"/>
    </source>
</evidence>
<dbReference type="Proteomes" id="UP000236751">
    <property type="component" value="Unassembled WGS sequence"/>
</dbReference>
<dbReference type="RefSeq" id="WP_011382091.1">
    <property type="nucleotide sequence ID" value="NC_007617.1"/>
</dbReference>
<dbReference type="InterPro" id="IPR024997">
    <property type="entry name" value="DUF3892"/>
</dbReference>
<reference evidence="2 4" key="4">
    <citation type="submission" date="2016-10" db="EMBL/GenBank/DDBJ databases">
        <authorList>
            <person name="de Groot N.N."/>
        </authorList>
    </citation>
    <scope>NUCLEOTIDE SEQUENCE [LARGE SCALE GENOMIC DNA]</scope>
    <source>
        <strain evidence="2 4">Nl13</strain>
    </source>
</reference>
<dbReference type="HOGENOM" id="CLU_159803_0_0_4"/>
<evidence type="ECO:0008006" key="5">
    <source>
        <dbReference type="Google" id="ProtNLM"/>
    </source>
</evidence>
<geneLocation type="plasmid" evidence="3">
    <name>pNITMU3</name>
</geneLocation>
<dbReference type="eggNOG" id="ENOG503360K">
    <property type="taxonomic scope" value="Bacteria"/>
</dbReference>
<dbReference type="Pfam" id="PF13031">
    <property type="entry name" value="DUF3892"/>
    <property type="match status" value="1"/>
</dbReference>
<reference evidence="3" key="1">
    <citation type="submission" date="2005-08" db="EMBL/GenBank/DDBJ databases">
        <title>Complete sequence of plasmid 3 of Nitrosospira multiformis ATCC 25196.</title>
        <authorList>
            <person name="Hammon N."/>
            <person name="Israni S."/>
            <person name="Pitluck S."/>
            <person name="Chain P."/>
            <person name="Malfatti S."/>
            <person name="Shin M."/>
            <person name="Vergez L."/>
            <person name="Schmutz J."/>
            <person name="Larimer F."/>
            <person name="Land M."/>
            <person name="Hauser L."/>
            <person name="Kyrpides N."/>
            <person name="Lykidis A."/>
            <person name="Richardson P."/>
        </authorList>
    </citation>
    <scope>NUCLEOTIDE SEQUENCE [LARGE SCALE GENOMIC DNA]</scope>
    <source>
        <strain evidence="3">ATCC 25196 / NCIMB 11849 / C 71</strain>
        <plasmid evidence="3">pNITMU3</plasmid>
    </source>
</reference>
<keyword evidence="1" id="KW-0614">Plasmid</keyword>
<accession>Q2Y557</accession>
<organism evidence="1 3">
    <name type="scientific">Nitrosospira multiformis (strain ATCC 25196 / NCIMB 11849 / C 71)</name>
    <dbReference type="NCBI Taxonomy" id="323848"/>
    <lineage>
        <taxon>Bacteria</taxon>
        <taxon>Pseudomonadati</taxon>
        <taxon>Pseudomonadota</taxon>
        <taxon>Betaproteobacteria</taxon>
        <taxon>Nitrosomonadales</taxon>
        <taxon>Nitrosomonadaceae</taxon>
        <taxon>Nitrosospira</taxon>
    </lineage>
</organism>
<dbReference type="EMBL" id="FNVK01000043">
    <property type="protein sequence ID" value="SEG18266.1"/>
    <property type="molecule type" value="Genomic_DNA"/>
</dbReference>
<gene>
    <name evidence="1" type="ordered locus">Nmul_D2823</name>
    <name evidence="2" type="ORF">SAMN05216403_14313</name>
</gene>
<proteinExistence type="predicted"/>
<dbReference type="EMBL" id="CP000106">
    <property type="protein sequence ID" value="ABB76110.1"/>
    <property type="molecule type" value="Genomic_DNA"/>
</dbReference>
<keyword evidence="3" id="KW-1185">Reference proteome</keyword>
<reference evidence="1 3" key="3">
    <citation type="journal article" date="2008" name="Appl. Environ. Microbiol.">
        <title>Complete genome sequence of Nitrosospira multiformis, an ammonia-oxidizing bacterium from the soil environment.</title>
        <authorList>
            <person name="Norton J.M."/>
            <person name="Klotz M.G."/>
            <person name="Stein L.Y."/>
            <person name="Arp D.J."/>
            <person name="Bottomley P.J."/>
            <person name="Chain P.S."/>
            <person name="Hauser L.J."/>
            <person name="Land M.L."/>
            <person name="Larimer F.W."/>
            <person name="Shin M.W."/>
            <person name="Starkenburg S.R."/>
        </authorList>
    </citation>
    <scope>NUCLEOTIDE SEQUENCE [LARGE SCALE GENOMIC DNA]</scope>
    <source>
        <strain evidence="1">ATCC 25196</strain>
        <strain evidence="3">ATCC 25196 / NCIMB 11849 / C 71</strain>
        <plasmid evidence="1">3</plasmid>
        <plasmid evidence="3">pNITMU3</plasmid>
    </source>
</reference>
<evidence type="ECO:0000313" key="3">
    <source>
        <dbReference type="Proteomes" id="UP000002718"/>
    </source>
</evidence>